<dbReference type="InterPro" id="IPR005493">
    <property type="entry name" value="RraA/RraA-like"/>
</dbReference>
<organism evidence="1 2">
    <name type="scientific">Rhizobium halophytocola</name>
    <dbReference type="NCBI Taxonomy" id="735519"/>
    <lineage>
        <taxon>Bacteria</taxon>
        <taxon>Pseudomonadati</taxon>
        <taxon>Pseudomonadota</taxon>
        <taxon>Alphaproteobacteria</taxon>
        <taxon>Hyphomicrobiales</taxon>
        <taxon>Rhizobiaceae</taxon>
        <taxon>Rhizobium/Agrobacterium group</taxon>
        <taxon>Rhizobium</taxon>
    </lineage>
</organism>
<evidence type="ECO:0000313" key="1">
    <source>
        <dbReference type="EMBL" id="MBP1852812.1"/>
    </source>
</evidence>
<evidence type="ECO:0000313" key="2">
    <source>
        <dbReference type="Proteomes" id="UP000759443"/>
    </source>
</evidence>
<proteinExistence type="predicted"/>
<dbReference type="Proteomes" id="UP000759443">
    <property type="component" value="Unassembled WGS sequence"/>
</dbReference>
<dbReference type="PANTHER" id="PTHR33254">
    <property type="entry name" value="4-HYDROXY-4-METHYL-2-OXOGLUTARATE ALDOLASE 3-RELATED"/>
    <property type="match status" value="1"/>
</dbReference>
<dbReference type="EMBL" id="JAGGJU010000013">
    <property type="protein sequence ID" value="MBP1852812.1"/>
    <property type="molecule type" value="Genomic_DNA"/>
</dbReference>
<dbReference type="InterPro" id="IPR036704">
    <property type="entry name" value="RraA/RraA-like_sf"/>
</dbReference>
<dbReference type="Gene3D" id="3.50.30.40">
    <property type="entry name" value="Ribonuclease E inhibitor RraA/RraA-like"/>
    <property type="match status" value="1"/>
</dbReference>
<comment type="caution">
    <text evidence="1">The sequence shown here is derived from an EMBL/GenBank/DDBJ whole genome shotgun (WGS) entry which is preliminary data.</text>
</comment>
<dbReference type="Pfam" id="PF03737">
    <property type="entry name" value="RraA-like"/>
    <property type="match status" value="1"/>
</dbReference>
<protein>
    <submittedName>
        <fullName evidence="1">Regulator of RNase E activity RraA</fullName>
    </submittedName>
</protein>
<reference evidence="1 2" key="1">
    <citation type="submission" date="2021-03" db="EMBL/GenBank/DDBJ databases">
        <title>Genomic Encyclopedia of Type Strains, Phase IV (KMG-IV): sequencing the most valuable type-strain genomes for metagenomic binning, comparative biology and taxonomic classification.</title>
        <authorList>
            <person name="Goeker M."/>
        </authorList>
    </citation>
    <scope>NUCLEOTIDE SEQUENCE [LARGE SCALE GENOMIC DNA]</scope>
    <source>
        <strain evidence="1 2">DSM 21600</strain>
    </source>
</reference>
<keyword evidence="2" id="KW-1185">Reference proteome</keyword>
<sequence length="229" mass="24020">MTQMNPSHACEPASAQEFYRMAGRHPALSAELVSLLSSVETATIGHVEYLGFLDPSIRPLQACRIVGSAFTVAAPGRDGSIIYQAIDLLQPGDVLCISRLDRDDVACVGGGVATAAKAKGAVGIILDGPCTDPVEIIEIGLPVWSRGVSAKTTNRKIHIGGAINVPIACGGVPILAGDAVLADASGVFVCDRHLMQRLGKIAVERQSRSAQLRPHLAAGRSIFDYKPET</sequence>
<name>A0ABS4E4H2_9HYPH</name>
<dbReference type="CDD" id="cd16841">
    <property type="entry name" value="RraA_family"/>
    <property type="match status" value="1"/>
</dbReference>
<gene>
    <name evidence="1" type="ORF">J2Z17_004271</name>
</gene>
<dbReference type="SUPFAM" id="SSF89562">
    <property type="entry name" value="RraA-like"/>
    <property type="match status" value="1"/>
</dbReference>
<dbReference type="PANTHER" id="PTHR33254:SF16">
    <property type="entry name" value="BLR3842 PROTEIN"/>
    <property type="match status" value="1"/>
</dbReference>
<accession>A0ABS4E4H2</accession>